<dbReference type="GO" id="GO:0005524">
    <property type="term" value="F:ATP binding"/>
    <property type="evidence" value="ECO:0007669"/>
    <property type="project" value="UniProtKB-UniRule"/>
</dbReference>
<dbReference type="GO" id="GO:0010142">
    <property type="term" value="P:farnesyl diphosphate biosynthetic process, mevalonate pathway"/>
    <property type="evidence" value="ECO:0007669"/>
    <property type="project" value="TreeGrafter"/>
</dbReference>
<evidence type="ECO:0000256" key="4">
    <source>
        <dbReference type="ARBA" id="ARBA00022516"/>
    </source>
</evidence>
<keyword evidence="10 13" id="KW-0443">Lipid metabolism</keyword>
<comment type="caution">
    <text evidence="14">The sequence shown here is derived from an EMBL/GenBank/DDBJ whole genome shotgun (WGS) entry which is preliminary data.</text>
</comment>
<dbReference type="EC" id="2.7.4.2" evidence="3 13"/>
<dbReference type="Proteomes" id="UP001182556">
    <property type="component" value="Unassembled WGS sequence"/>
</dbReference>
<evidence type="ECO:0000256" key="3">
    <source>
        <dbReference type="ARBA" id="ARBA00012958"/>
    </source>
</evidence>
<evidence type="ECO:0000256" key="9">
    <source>
        <dbReference type="ARBA" id="ARBA00022955"/>
    </source>
</evidence>
<evidence type="ECO:0000313" key="14">
    <source>
        <dbReference type="EMBL" id="KAK1923300.1"/>
    </source>
</evidence>
<dbReference type="GO" id="GO:0005777">
    <property type="term" value="C:peroxisome"/>
    <property type="evidence" value="ECO:0007669"/>
    <property type="project" value="TreeGrafter"/>
</dbReference>
<comment type="catalytic activity">
    <reaction evidence="12">
        <text>(R)-5-phosphomevalonate + ATP = (R)-5-diphosphomevalonate + ADP</text>
        <dbReference type="Rhea" id="RHEA:16341"/>
        <dbReference type="ChEBI" id="CHEBI:30616"/>
        <dbReference type="ChEBI" id="CHEBI:57557"/>
        <dbReference type="ChEBI" id="CHEBI:58146"/>
        <dbReference type="ChEBI" id="CHEBI:456216"/>
        <dbReference type="EC" id="2.7.4.2"/>
    </reaction>
    <physiologicalReaction direction="left-to-right" evidence="12">
        <dbReference type="Rhea" id="RHEA:16342"/>
    </physiologicalReaction>
</comment>
<dbReference type="GO" id="GO:0005840">
    <property type="term" value="C:ribosome"/>
    <property type="evidence" value="ECO:0007669"/>
    <property type="project" value="UniProtKB-KW"/>
</dbReference>
<dbReference type="InterPro" id="IPR016005">
    <property type="entry name" value="Erg8"/>
</dbReference>
<dbReference type="InterPro" id="IPR035102">
    <property type="entry name" value="Phosphomevalonate_kinase"/>
</dbReference>
<dbReference type="GO" id="GO:0019287">
    <property type="term" value="P:isopentenyl diphosphate biosynthetic process, mevalonate pathway"/>
    <property type="evidence" value="ECO:0007669"/>
    <property type="project" value="UniProtKB-UniRule"/>
</dbReference>
<gene>
    <name evidence="14" type="ORF">DB88DRAFT_440646</name>
</gene>
<dbReference type="PANTHER" id="PTHR31814">
    <property type="match status" value="1"/>
</dbReference>
<evidence type="ECO:0000256" key="5">
    <source>
        <dbReference type="ARBA" id="ARBA00022679"/>
    </source>
</evidence>
<dbReference type="InterPro" id="IPR020568">
    <property type="entry name" value="Ribosomal_Su5_D2-typ_SF"/>
</dbReference>
<dbReference type="EMBL" id="JAODAN010000007">
    <property type="protein sequence ID" value="KAK1923300.1"/>
    <property type="molecule type" value="Genomic_DNA"/>
</dbReference>
<evidence type="ECO:0000256" key="10">
    <source>
        <dbReference type="ARBA" id="ARBA00023098"/>
    </source>
</evidence>
<organism evidence="14 15">
    <name type="scientific">Papiliotrema laurentii</name>
    <name type="common">Cryptococcus laurentii</name>
    <dbReference type="NCBI Taxonomy" id="5418"/>
    <lineage>
        <taxon>Eukaryota</taxon>
        <taxon>Fungi</taxon>
        <taxon>Dikarya</taxon>
        <taxon>Basidiomycota</taxon>
        <taxon>Agaricomycotina</taxon>
        <taxon>Tremellomycetes</taxon>
        <taxon>Tremellales</taxon>
        <taxon>Rhynchogastremaceae</taxon>
        <taxon>Papiliotrema</taxon>
    </lineage>
</organism>
<protein>
    <recommendedName>
        <fullName evidence="3 13">Phosphomevalonate kinase</fullName>
        <ecNumber evidence="3 13">2.7.4.2</ecNumber>
    </recommendedName>
</protein>
<sequence length="506" mass="54114">MTHPTVVSAPGKVLFAGGYLVLDRQYTGLVIATSSRFYCVVSPTSTSVTAGSSARITVRAGQFPRDASTWSYVVSASPRGVVVQPEVSEGRNKFVEITLSNALRVVAEYSAKEGEEDLAAASAALVDTINKQGGLDIVVLANNDFYSQREQLSALSLPPLYSSLDALQPFAPLPRPIHKTNKTGLGSSAALVTSLTAGILAHFQIVSIPSPSPSDTPRDPSTSPRADIELVHNLSQFSHCLAQGKVGSGFDISSAVFGTHIYRRFSPSVLAPLMGSEAPIRILPQLRSSAWDHTTLPFALPRGLRLMLADVDAGTDTPSFVGKVLKWRAESVDKAKSLWDSLGAANERLGQLLRNLAGMQGEEAYPEVLSSASTREIEQVCRTIPCLPPSLLPTHTLHPDPSTIRSHLQQMSARSDVPIEPAEQTRLLDTCSRLPGVLGGTVPGAGGYDAIVLLVIDAPHVVAAVERTWAEWREMSVCPLSAMQSDGGIQLERLEGVKGLKERLSE</sequence>
<evidence type="ECO:0000256" key="12">
    <source>
        <dbReference type="ARBA" id="ARBA00029326"/>
    </source>
</evidence>
<keyword evidence="14" id="KW-0689">Ribosomal protein</keyword>
<dbReference type="InterPro" id="IPR014721">
    <property type="entry name" value="Ribsml_uS5_D2-typ_fold_subgr"/>
</dbReference>
<evidence type="ECO:0000256" key="7">
    <source>
        <dbReference type="ARBA" id="ARBA00022777"/>
    </source>
</evidence>
<dbReference type="AlphaFoldDB" id="A0AAD9CX83"/>
<evidence type="ECO:0000256" key="2">
    <source>
        <dbReference type="ARBA" id="ARBA00006495"/>
    </source>
</evidence>
<keyword evidence="5 13" id="KW-0808">Transferase</keyword>
<keyword evidence="6" id="KW-0547">Nucleotide-binding</keyword>
<comment type="similarity">
    <text evidence="2 13">Belongs to the GHMP kinase family. Mevalonate kinase subfamily.</text>
</comment>
<evidence type="ECO:0000256" key="1">
    <source>
        <dbReference type="ARBA" id="ARBA00005017"/>
    </source>
</evidence>
<proteinExistence type="inferred from homology"/>
<keyword evidence="15" id="KW-1185">Reference proteome</keyword>
<accession>A0AAD9CX83</accession>
<evidence type="ECO:0000256" key="8">
    <source>
        <dbReference type="ARBA" id="ARBA00022840"/>
    </source>
</evidence>
<evidence type="ECO:0000256" key="13">
    <source>
        <dbReference type="PIRNR" id="PIRNR017288"/>
    </source>
</evidence>
<dbReference type="PANTHER" id="PTHR31814:SF2">
    <property type="entry name" value="PHOSPHOMEVALONATE KINASE"/>
    <property type="match status" value="1"/>
</dbReference>
<keyword evidence="4 13" id="KW-0444">Lipid biosynthesis</keyword>
<keyword evidence="9 13" id="KW-0752">Steroid biosynthesis</keyword>
<evidence type="ECO:0000256" key="6">
    <source>
        <dbReference type="ARBA" id="ARBA00022741"/>
    </source>
</evidence>
<dbReference type="GO" id="GO:0004631">
    <property type="term" value="F:phosphomevalonate kinase activity"/>
    <property type="evidence" value="ECO:0007669"/>
    <property type="project" value="UniProtKB-UniRule"/>
</dbReference>
<dbReference type="Gene3D" id="3.30.230.10">
    <property type="match status" value="1"/>
</dbReference>
<name>A0AAD9CX83_PAPLA</name>
<keyword evidence="14" id="KW-0687">Ribonucleoprotein</keyword>
<comment type="pathway">
    <text evidence="1 13">Isoprenoid biosynthesis; isopentenyl diphosphate biosynthesis via mevalonate pathway; isopentenyl diphosphate from (R)-mevalonate: step 2/3.</text>
</comment>
<dbReference type="SUPFAM" id="SSF54211">
    <property type="entry name" value="Ribosomal protein S5 domain 2-like"/>
    <property type="match status" value="1"/>
</dbReference>
<keyword evidence="7 13" id="KW-0418">Kinase</keyword>
<evidence type="ECO:0000256" key="11">
    <source>
        <dbReference type="ARBA" id="ARBA00023221"/>
    </source>
</evidence>
<keyword evidence="8" id="KW-0067">ATP-binding</keyword>
<dbReference type="GO" id="GO:0006696">
    <property type="term" value="P:ergosterol biosynthetic process"/>
    <property type="evidence" value="ECO:0007669"/>
    <property type="project" value="TreeGrafter"/>
</dbReference>
<evidence type="ECO:0000313" key="15">
    <source>
        <dbReference type="Proteomes" id="UP001182556"/>
    </source>
</evidence>
<keyword evidence="11 13" id="KW-0753">Steroid metabolism</keyword>
<reference evidence="14" key="1">
    <citation type="submission" date="2023-02" db="EMBL/GenBank/DDBJ databases">
        <title>Identification and recombinant expression of a fungal hydrolase from Papiliotrema laurentii that hydrolyzes apple cutin and clears colloidal polyester polyurethane.</title>
        <authorList>
            <consortium name="DOE Joint Genome Institute"/>
            <person name="Roman V.A."/>
            <person name="Bojanowski C."/>
            <person name="Crable B.R."/>
            <person name="Wagner D.N."/>
            <person name="Hung C.S."/>
            <person name="Nadeau L.J."/>
            <person name="Schratz L."/>
            <person name="Haridas S."/>
            <person name="Pangilinan J."/>
            <person name="Lipzen A."/>
            <person name="Na H."/>
            <person name="Yan M."/>
            <person name="Ng V."/>
            <person name="Grigoriev I.V."/>
            <person name="Spatafora J.W."/>
            <person name="Barlow D."/>
            <person name="Biffinger J."/>
            <person name="Kelley-Loughnane N."/>
            <person name="Varaljay V.A."/>
            <person name="Crookes-Goodson W.J."/>
        </authorList>
    </citation>
    <scope>NUCLEOTIDE SEQUENCE</scope>
    <source>
        <strain evidence="14">5307AH</strain>
    </source>
</reference>
<dbReference type="PIRSF" id="PIRSF017288">
    <property type="entry name" value="PMK_GHMP_euk"/>
    <property type="match status" value="1"/>
</dbReference>